<dbReference type="InterPro" id="IPR011067">
    <property type="entry name" value="Plasmid_toxin/cell-grow_inhib"/>
</dbReference>
<gene>
    <name evidence="3" type="ORF">DWY25_00955</name>
</gene>
<dbReference type="PANTHER" id="PTHR33988:SF3">
    <property type="entry name" value="ENDORIBONUCLEASE TOXIN CHPB-RELATED"/>
    <property type="match status" value="1"/>
</dbReference>
<name>A0A412G6J0_9FIRM</name>
<evidence type="ECO:0000313" key="4">
    <source>
        <dbReference type="Proteomes" id="UP000284178"/>
    </source>
</evidence>
<dbReference type="GO" id="GO:0004521">
    <property type="term" value="F:RNA endonuclease activity"/>
    <property type="evidence" value="ECO:0007669"/>
    <property type="project" value="TreeGrafter"/>
</dbReference>
<protein>
    <submittedName>
        <fullName evidence="3">Type II toxin-antitoxin system PemK/MazF family toxin</fullName>
    </submittedName>
</protein>
<dbReference type="GO" id="GO:0003677">
    <property type="term" value="F:DNA binding"/>
    <property type="evidence" value="ECO:0007669"/>
    <property type="project" value="InterPro"/>
</dbReference>
<evidence type="ECO:0000256" key="2">
    <source>
        <dbReference type="ARBA" id="ARBA00022649"/>
    </source>
</evidence>
<comment type="similarity">
    <text evidence="1">Belongs to the PemK/MazF family.</text>
</comment>
<reference evidence="3 4" key="1">
    <citation type="submission" date="2018-08" db="EMBL/GenBank/DDBJ databases">
        <title>A genome reference for cultivated species of the human gut microbiota.</title>
        <authorList>
            <person name="Zou Y."/>
            <person name="Xue W."/>
            <person name="Luo G."/>
        </authorList>
    </citation>
    <scope>NUCLEOTIDE SEQUENCE [LARGE SCALE GENOMIC DNA]</scope>
    <source>
        <strain evidence="3 4">AF24-29</strain>
    </source>
</reference>
<evidence type="ECO:0000256" key="1">
    <source>
        <dbReference type="ARBA" id="ARBA00007521"/>
    </source>
</evidence>
<sequence length="115" mass="13053">MKQSRVLFNQGDIVSIDFNPTKGHEQAGRRPAVVVSNEDYQKNIGMCLVCPITNTIREYPTHVILDDRTYTTGCVLCEQLRAIDPSARNTNFVEKMPFDLIDEVLDIIDSFFEVA</sequence>
<comment type="caution">
    <text evidence="3">The sequence shown here is derived from an EMBL/GenBank/DDBJ whole genome shotgun (WGS) entry which is preliminary data.</text>
</comment>
<evidence type="ECO:0000313" key="3">
    <source>
        <dbReference type="EMBL" id="RGR76893.1"/>
    </source>
</evidence>
<dbReference type="Pfam" id="PF02452">
    <property type="entry name" value="PemK_toxin"/>
    <property type="match status" value="1"/>
</dbReference>
<dbReference type="SUPFAM" id="SSF50118">
    <property type="entry name" value="Cell growth inhibitor/plasmid maintenance toxic component"/>
    <property type="match status" value="1"/>
</dbReference>
<dbReference type="RefSeq" id="WP_117892552.1">
    <property type="nucleotide sequence ID" value="NZ_CABJCV010000001.1"/>
</dbReference>
<keyword evidence="2" id="KW-1277">Toxin-antitoxin system</keyword>
<accession>A0A412G6J0</accession>
<dbReference type="EMBL" id="QRUP01000001">
    <property type="protein sequence ID" value="RGR76893.1"/>
    <property type="molecule type" value="Genomic_DNA"/>
</dbReference>
<dbReference type="GO" id="GO:0016075">
    <property type="term" value="P:rRNA catabolic process"/>
    <property type="evidence" value="ECO:0007669"/>
    <property type="project" value="TreeGrafter"/>
</dbReference>
<dbReference type="Proteomes" id="UP000284178">
    <property type="component" value="Unassembled WGS sequence"/>
</dbReference>
<dbReference type="AlphaFoldDB" id="A0A412G6J0"/>
<dbReference type="Gene3D" id="2.30.30.110">
    <property type="match status" value="1"/>
</dbReference>
<dbReference type="GeneID" id="83013979"/>
<proteinExistence type="inferred from homology"/>
<dbReference type="PANTHER" id="PTHR33988">
    <property type="entry name" value="ENDORIBONUCLEASE MAZF-RELATED"/>
    <property type="match status" value="1"/>
</dbReference>
<dbReference type="GO" id="GO:0006402">
    <property type="term" value="P:mRNA catabolic process"/>
    <property type="evidence" value="ECO:0007669"/>
    <property type="project" value="TreeGrafter"/>
</dbReference>
<keyword evidence="4" id="KW-1185">Reference proteome</keyword>
<organism evidence="3 4">
    <name type="scientific">Holdemania filiformis</name>
    <dbReference type="NCBI Taxonomy" id="61171"/>
    <lineage>
        <taxon>Bacteria</taxon>
        <taxon>Bacillati</taxon>
        <taxon>Bacillota</taxon>
        <taxon>Erysipelotrichia</taxon>
        <taxon>Erysipelotrichales</taxon>
        <taxon>Erysipelotrichaceae</taxon>
        <taxon>Holdemania</taxon>
    </lineage>
</organism>
<dbReference type="InterPro" id="IPR003477">
    <property type="entry name" value="PemK-like"/>
</dbReference>